<protein>
    <submittedName>
        <fullName evidence="1">Uncharacterized protein</fullName>
    </submittedName>
</protein>
<evidence type="ECO:0000313" key="1">
    <source>
        <dbReference type="EMBL" id="KFX52046.1"/>
    </source>
</evidence>
<proteinExistence type="predicted"/>
<dbReference type="PANTHER" id="PTHR42037:SF1">
    <property type="match status" value="1"/>
</dbReference>
<accession>A0A093VZK2</accession>
<dbReference type="Pfam" id="PF14441">
    <property type="entry name" value="OTT_1508_deam"/>
    <property type="match status" value="1"/>
</dbReference>
<reference evidence="1" key="1">
    <citation type="journal article" date="2014" name="PLoS Genet.">
        <title>Signature Gene Expression Reveals Novel Clues to the Molecular Mechanisms of Dimorphic Transition in Penicillium marneffei.</title>
        <authorList>
            <person name="Yang E."/>
            <person name="Wang G."/>
            <person name="Cai J."/>
            <person name="Woo P.C."/>
            <person name="Lau S.K."/>
            <person name="Yuen K.-Y."/>
            <person name="Chow W.-N."/>
            <person name="Lin X."/>
        </authorList>
    </citation>
    <scope>NUCLEOTIDE SEQUENCE [LARGE SCALE GENOMIC DNA]</scope>
    <source>
        <strain evidence="1">PM1</strain>
    </source>
</reference>
<comment type="caution">
    <text evidence="1">The sequence shown here is derived from an EMBL/GenBank/DDBJ whole genome shotgun (WGS) entry which is preliminary data.</text>
</comment>
<dbReference type="AlphaFoldDB" id="A0A093VZK2"/>
<gene>
    <name evidence="1" type="ORF">GQ26_0030200</name>
</gene>
<dbReference type="EMBL" id="JPOX01000003">
    <property type="protein sequence ID" value="KFX52046.1"/>
    <property type="molecule type" value="Genomic_DNA"/>
</dbReference>
<sequence length="486" mass="55472">MPKRKKKSCRSIVQAQARAKNEIENSSLAAIVPRSPLWGPTTPSNSSLTAEKVLHRYPRLERRFYEPLVLLSVLDPVRGRRFTNSVYTTDDTLDQLRRSFVDAMAIICDSHKGGDTVMAAALQSTPSRTVIWLAANEKPKARTVHYLQSIIGTLMKATPDTRVRVAEEISDCVVKFCQSRMNYYRKELSRELPRCLSKLSKVEPASDSELEIVIQWLTDLQTHASILRCGDSSIKGLVNGCMQCRIYFPMLARFSRRETDQHQPITRTKHFIGRLAMYPRTVNTLLDVALEIPQLLENCELRLCDSSRHLPSPLNSELSTLDGIVRRMFPEFTANEVRSDLDRLNVFGNLHKRLSRACSFKTRVHAELLVLEKFRSNRWEFVAGDRYIGCSKPSCFCCYHYINSLPERYSVSGCHNKIYTHWRAPDLTGVQDLEAVKVREDALNAAVAKLRAEVRRCIDERLVKICPHFDSITGSTLVARLEEVKQ</sequence>
<dbReference type="InterPro" id="IPR027796">
    <property type="entry name" value="OTT_1508_deam-like"/>
</dbReference>
<name>A0A093VZK2_TALMA</name>
<dbReference type="PANTHER" id="PTHR42037">
    <property type="match status" value="1"/>
</dbReference>
<organism evidence="1">
    <name type="scientific">Talaromyces marneffei PM1</name>
    <dbReference type="NCBI Taxonomy" id="1077442"/>
    <lineage>
        <taxon>Eukaryota</taxon>
        <taxon>Fungi</taxon>
        <taxon>Dikarya</taxon>
        <taxon>Ascomycota</taxon>
        <taxon>Pezizomycotina</taxon>
        <taxon>Eurotiomycetes</taxon>
        <taxon>Eurotiomycetidae</taxon>
        <taxon>Eurotiales</taxon>
        <taxon>Trichocomaceae</taxon>
        <taxon>Talaromyces</taxon>
        <taxon>Talaromyces sect. Talaromyces</taxon>
    </lineage>
</organism>